<dbReference type="RefSeq" id="WP_216875756.1">
    <property type="nucleotide sequence ID" value="NZ_JAERQM010000003.1"/>
</dbReference>
<reference evidence="1 2" key="1">
    <citation type="submission" date="2021-01" db="EMBL/GenBank/DDBJ databases">
        <title>Roseomonas sp. nov, a bacterium isolated from an oil production mixture in Yumen Oilfield.</title>
        <authorList>
            <person name="Wu D."/>
        </authorList>
    </citation>
    <scope>NUCLEOTIDE SEQUENCE [LARGE SCALE GENOMIC DNA]</scope>
    <source>
        <strain evidence="1 2">ROY-5-3</strain>
    </source>
</reference>
<evidence type="ECO:0000313" key="2">
    <source>
        <dbReference type="Proteomes" id="UP000689967"/>
    </source>
</evidence>
<comment type="caution">
    <text evidence="1">The sequence shown here is derived from an EMBL/GenBank/DDBJ whole genome shotgun (WGS) entry which is preliminary data.</text>
</comment>
<dbReference type="Proteomes" id="UP000689967">
    <property type="component" value="Unassembled WGS sequence"/>
</dbReference>
<keyword evidence="2" id="KW-1185">Reference proteome</keyword>
<gene>
    <name evidence="1" type="ORF">JJQ90_12180</name>
</gene>
<accession>A0ABS6H923</accession>
<organism evidence="1 2">
    <name type="scientific">Falsiroseomonas oleicola</name>
    <dbReference type="NCBI Taxonomy" id="2801474"/>
    <lineage>
        <taxon>Bacteria</taxon>
        <taxon>Pseudomonadati</taxon>
        <taxon>Pseudomonadota</taxon>
        <taxon>Alphaproteobacteria</taxon>
        <taxon>Acetobacterales</taxon>
        <taxon>Roseomonadaceae</taxon>
        <taxon>Falsiroseomonas</taxon>
    </lineage>
</organism>
<dbReference type="PANTHER" id="PTHR19959">
    <property type="entry name" value="KINESIN LIGHT CHAIN"/>
    <property type="match status" value="1"/>
</dbReference>
<protein>
    <submittedName>
        <fullName evidence="1">Tetratricopeptide repeat protein</fullName>
    </submittedName>
</protein>
<dbReference type="EMBL" id="JAERQM010000003">
    <property type="protein sequence ID" value="MBU8544468.1"/>
    <property type="molecule type" value="Genomic_DNA"/>
</dbReference>
<sequence>MAVPIFGAIFGALGIEAAKEVAGAVDSALAALFGRRVSEVMEEVADRVRGYTGGVPTNHDLERTLRLLQLTSTLLILRAYEIADETDRFDQRGTAPPPFIKATHDWLRDQIGLCPRMTVRANETLVEKMERALDGLLRSGDPSAAARQRIAEVEAAAWAELAAGVPDLPAEFRARFMGQTESIPGWRDVFRELVREALKERPRVKIAFDISRLAALRDDSARMGTVLDALAGDAAALRALPQIAADTAATRRNMEELRHDQQRLPAEIVEQLMAAMEARGHVARAQEEGLERRTILALAKRLRNEDAPDLDQAIAALDQAVDIALATIRRGERASNEDAFVDQVLAQVARQTRDGAFDAAARTVDDGLAELDRREAEQRDSFRRSRASLLEAGMAQDTLRRDATAIARRIEALVALDNAERPAWTAAFQARWDALYEEGTAKGVNFSLEVAAALAARMRAIAATPDERGVAGNLLGNALATLGERESGTARLEEAVAAYRLALEESTRDRVPLDWAMTQNNLGNALQTLGARESGTARLEEAVAAYRLALEEWTRDRVPLNWATTQNNLGTALAALGERESGTARLEEAVAAYRLALEERGRDRVPLNWATTQSNLGTALAALGARENGTARLEEAVAAYRLALEERTRDRVPLDWATTQNNLGSALRTLGARESGTARLEEAVAAYRLALQEWTRDRVPLDWATTQNNLGNALATLGARESGTARLEEAVAAYRLALQEWTRDRLPLDWATTQNNLGNALATLGGRESGTARLEEAVAAYRLALEERTRTGLPYLWALTMENLALAEEAFGEREAPRGHWSAALRHVEDALEEYHRAGADYDIGTATTLRDRLLARLAALPD</sequence>
<evidence type="ECO:0000313" key="1">
    <source>
        <dbReference type="EMBL" id="MBU8544468.1"/>
    </source>
</evidence>
<dbReference type="Pfam" id="PF13374">
    <property type="entry name" value="TPR_10"/>
    <property type="match status" value="1"/>
</dbReference>
<name>A0ABS6H923_9PROT</name>
<dbReference type="PANTHER" id="PTHR19959:SF119">
    <property type="entry name" value="FUNGAL LIPASE-LIKE DOMAIN-CONTAINING PROTEIN"/>
    <property type="match status" value="1"/>
</dbReference>
<proteinExistence type="predicted"/>